<accession>A0A2V4BMX7</accession>
<proteinExistence type="predicted"/>
<keyword evidence="3" id="KW-1185">Reference proteome</keyword>
<gene>
    <name evidence="2" type="ORF">DMB65_13515</name>
</gene>
<sequence>MKIFKYSVLFTLMTLVSCTNSVIINDEFKIEYLEMYSSVSLHNEHQGFVSNVTEAYWNNDSLVVSDETGCFLIEFGKTKYNDEMIKIECGNLSHKLKKGSIRKFIKNDD</sequence>
<evidence type="ECO:0000313" key="3">
    <source>
        <dbReference type="Proteomes" id="UP000247903"/>
    </source>
</evidence>
<dbReference type="PROSITE" id="PS51257">
    <property type="entry name" value="PROKAR_LIPOPROTEIN"/>
    <property type="match status" value="1"/>
</dbReference>
<evidence type="ECO:0000256" key="1">
    <source>
        <dbReference type="SAM" id="SignalP"/>
    </source>
</evidence>
<feature type="signal peptide" evidence="1">
    <location>
        <begin position="1"/>
        <end position="21"/>
    </location>
</feature>
<reference evidence="2 3" key="1">
    <citation type="submission" date="2018-05" db="EMBL/GenBank/DDBJ databases">
        <title>Flavobacterium sp. strain IMCC34759, incomplete genome.</title>
        <authorList>
            <person name="Joung Y."/>
            <person name="Cho J."/>
        </authorList>
    </citation>
    <scope>NUCLEOTIDE SEQUENCE [LARGE SCALE GENOMIC DNA]</scope>
    <source>
        <strain evidence="2 3">IMCC34759</strain>
    </source>
</reference>
<dbReference type="AlphaFoldDB" id="A0A2V4BMX7"/>
<dbReference type="EMBL" id="QJHK01000011">
    <property type="protein sequence ID" value="PXY40338.1"/>
    <property type="molecule type" value="Genomic_DNA"/>
</dbReference>
<keyword evidence="1" id="KW-0732">Signal</keyword>
<organism evidence="2 3">
    <name type="scientific">Flavobacterium cheongpyeongense</name>
    <dbReference type="NCBI Taxonomy" id="2212651"/>
    <lineage>
        <taxon>Bacteria</taxon>
        <taxon>Pseudomonadati</taxon>
        <taxon>Bacteroidota</taxon>
        <taxon>Flavobacteriia</taxon>
        <taxon>Flavobacteriales</taxon>
        <taxon>Flavobacteriaceae</taxon>
        <taxon>Flavobacterium</taxon>
    </lineage>
</organism>
<feature type="chain" id="PRO_5015858091" evidence="1">
    <location>
        <begin position="22"/>
        <end position="109"/>
    </location>
</feature>
<name>A0A2V4BMX7_9FLAO</name>
<evidence type="ECO:0000313" key="2">
    <source>
        <dbReference type="EMBL" id="PXY40338.1"/>
    </source>
</evidence>
<dbReference type="Proteomes" id="UP000247903">
    <property type="component" value="Unassembled WGS sequence"/>
</dbReference>
<comment type="caution">
    <text evidence="2">The sequence shown here is derived from an EMBL/GenBank/DDBJ whole genome shotgun (WGS) entry which is preliminary data.</text>
</comment>
<protein>
    <submittedName>
        <fullName evidence="2">Uncharacterized protein</fullName>
    </submittedName>
</protein>